<dbReference type="Proteomes" id="UP000541058">
    <property type="component" value="Unassembled WGS sequence"/>
</dbReference>
<feature type="domain" description="Baseplate J-like C-terminal" evidence="3">
    <location>
        <begin position="283"/>
        <end position="380"/>
    </location>
</feature>
<evidence type="ECO:0000313" key="5">
    <source>
        <dbReference type="Proteomes" id="UP000541058"/>
    </source>
</evidence>
<evidence type="ECO:0000256" key="1">
    <source>
        <dbReference type="ARBA" id="ARBA00038087"/>
    </source>
</evidence>
<sequence>MIGEYLENYTFSYLLNQALSKVPDTIDKREGSIIYDALAPACYELSEYYMNLRKILIDTFAETASEEYLDLRVAEQGIQRYQATYATKKGIFVNNLDLPALIPIGSRFSTVSDEEAVNYYVSEIYTDELGSPVAGAYKLVCEMIGTVGNNYVGDLIPITHINNLKTALMTDLIIPARDIETDEELRTRYFLAINEKPFGGNIAQYDQEIKTIEGVGEIQVYPVWDGGGTVKCSIIDAEYNAISSEFIDVIQNKVDPENVPGQGLGMAPIGHTVTITTPTEVDINISADITLLSGYELVQLQPEIEQVLYNYLLSLRKVWGIGNELNQYSLTVYLARITATILTVTGVANVTSTEINGMAEDLILEQTALIQELPQLGTVILNE</sequence>
<feature type="domain" description="Baseplate J-like central" evidence="2">
    <location>
        <begin position="197"/>
        <end position="276"/>
    </location>
</feature>
<proteinExistence type="inferred from homology"/>
<evidence type="ECO:0000259" key="2">
    <source>
        <dbReference type="Pfam" id="PF26078"/>
    </source>
</evidence>
<accession>A0A7X8C3T0</accession>
<dbReference type="PANTHER" id="PTHR37829:SF3">
    <property type="entry name" value="PROTEIN JAYE-RELATED"/>
    <property type="match status" value="1"/>
</dbReference>
<dbReference type="Pfam" id="PF26079">
    <property type="entry name" value="Baseplate_J_C"/>
    <property type="match status" value="1"/>
</dbReference>
<evidence type="ECO:0000259" key="3">
    <source>
        <dbReference type="Pfam" id="PF26079"/>
    </source>
</evidence>
<dbReference type="InterPro" id="IPR052399">
    <property type="entry name" value="Phage_Baseplate_Assmbl_Protein"/>
</dbReference>
<dbReference type="InterPro" id="IPR058530">
    <property type="entry name" value="Baseplate_J-like_C"/>
</dbReference>
<organism evidence="4 5">
    <name type="scientific">Globicatella sulfidifaciens</name>
    <dbReference type="NCBI Taxonomy" id="136093"/>
    <lineage>
        <taxon>Bacteria</taxon>
        <taxon>Bacillati</taxon>
        <taxon>Bacillota</taxon>
        <taxon>Bacilli</taxon>
        <taxon>Lactobacillales</taxon>
        <taxon>Aerococcaceae</taxon>
        <taxon>Globicatella</taxon>
    </lineage>
</organism>
<protein>
    <submittedName>
        <fullName evidence="4">Baseplate J/gp47 family protein</fullName>
    </submittedName>
</protein>
<evidence type="ECO:0000313" key="4">
    <source>
        <dbReference type="EMBL" id="NLJ18481.1"/>
    </source>
</evidence>
<dbReference type="PANTHER" id="PTHR37829">
    <property type="entry name" value="PHAGE-LIKE ELEMENT PBSX PROTEIN XKDT"/>
    <property type="match status" value="1"/>
</dbReference>
<comment type="similarity">
    <text evidence="1">Belongs to the Mu gp47/PBSX XkdT family.</text>
</comment>
<reference evidence="4 5" key="1">
    <citation type="journal article" date="2020" name="Biotechnol. Biofuels">
        <title>New insights from the biogas microbiome by comprehensive genome-resolved metagenomics of nearly 1600 species originating from multiple anaerobic digesters.</title>
        <authorList>
            <person name="Campanaro S."/>
            <person name="Treu L."/>
            <person name="Rodriguez-R L.M."/>
            <person name="Kovalovszki A."/>
            <person name="Ziels R.M."/>
            <person name="Maus I."/>
            <person name="Zhu X."/>
            <person name="Kougias P.G."/>
            <person name="Basile A."/>
            <person name="Luo G."/>
            <person name="Schluter A."/>
            <person name="Konstantinidis K.T."/>
            <person name="Angelidaki I."/>
        </authorList>
    </citation>
    <scope>NUCLEOTIDE SEQUENCE [LARGE SCALE GENOMIC DNA]</scope>
    <source>
        <strain evidence="4">AS23ysBPME_34</strain>
    </source>
</reference>
<name>A0A7X8C3T0_9LACT</name>
<dbReference type="Pfam" id="PF26078">
    <property type="entry name" value="Baseplate_J_M"/>
    <property type="match status" value="1"/>
</dbReference>
<dbReference type="EMBL" id="JAAYSM010000203">
    <property type="protein sequence ID" value="NLJ18481.1"/>
    <property type="molecule type" value="Genomic_DNA"/>
</dbReference>
<gene>
    <name evidence="4" type="ORF">GX355_06430</name>
</gene>
<dbReference type="InterPro" id="IPR058531">
    <property type="entry name" value="Baseplate_J_M"/>
</dbReference>
<comment type="caution">
    <text evidence="4">The sequence shown here is derived from an EMBL/GenBank/DDBJ whole genome shotgun (WGS) entry which is preliminary data.</text>
</comment>
<dbReference type="RefSeq" id="WP_276648364.1">
    <property type="nucleotide sequence ID" value="NZ_JAAYSM010000203.1"/>
</dbReference>
<dbReference type="AlphaFoldDB" id="A0A7X8C3T0"/>